<dbReference type="AlphaFoldDB" id="A0A2Z4Y0E5"/>
<evidence type="ECO:0008006" key="5">
    <source>
        <dbReference type="Google" id="ProtNLM"/>
    </source>
</evidence>
<dbReference type="KEGG" id="fad:CDH04_06995"/>
<protein>
    <recommendedName>
        <fullName evidence="5">DNA-binding protein</fullName>
    </recommendedName>
</protein>
<reference evidence="2 4" key="2">
    <citation type="submission" date="2019-08" db="EMBL/GenBank/DDBJ databases">
        <title>Complete genome sequences of Francisella adeliensis (FSC1325 and FSC1326).</title>
        <authorList>
            <person name="Ohrman C."/>
            <person name="Uneklint I."/>
            <person name="Vallesi A."/>
            <person name="Karlsson L."/>
            <person name="Sjodin A."/>
        </authorList>
    </citation>
    <scope>NUCLEOTIDE SEQUENCE [LARGE SCALE GENOMIC DNA]</scope>
    <source>
        <strain evidence="2 4">FSC1325</strain>
    </source>
</reference>
<accession>A0A2Z4Y0E5</accession>
<gene>
    <name evidence="1" type="ORF">CDH04_06995</name>
    <name evidence="2" type="ORF">FZC43_06995</name>
</gene>
<evidence type="ECO:0000313" key="4">
    <source>
        <dbReference type="Proteomes" id="UP000681131"/>
    </source>
</evidence>
<dbReference type="Proteomes" id="UP000251120">
    <property type="component" value="Chromosome"/>
</dbReference>
<keyword evidence="4" id="KW-1185">Reference proteome</keyword>
<proteinExistence type="predicted"/>
<dbReference type="RefSeq" id="WP_112870341.1">
    <property type="nucleotide sequence ID" value="NZ_CP021781.1"/>
</dbReference>
<sequence>MSLEKLLTEQVTNIIEPFLATYEEKLKAYDSRVNSIMELPLTPKQIALVLNYKTTTSIDRLFELGSLTNVSSNNTRMATVAEVLEYKFKERN</sequence>
<dbReference type="OrthoDB" id="5605381at2"/>
<dbReference type="Proteomes" id="UP000681131">
    <property type="component" value="Chromosome"/>
</dbReference>
<dbReference type="EMBL" id="CP043424">
    <property type="protein sequence ID" value="QIW12407.1"/>
    <property type="molecule type" value="Genomic_DNA"/>
</dbReference>
<organism evidence="1 3">
    <name type="scientific">Francisella adeliensis</name>
    <dbReference type="NCBI Taxonomy" id="2007306"/>
    <lineage>
        <taxon>Bacteria</taxon>
        <taxon>Pseudomonadati</taxon>
        <taxon>Pseudomonadota</taxon>
        <taxon>Gammaproteobacteria</taxon>
        <taxon>Thiotrichales</taxon>
        <taxon>Francisellaceae</taxon>
        <taxon>Francisella</taxon>
    </lineage>
</organism>
<evidence type="ECO:0000313" key="1">
    <source>
        <dbReference type="EMBL" id="AXA34163.1"/>
    </source>
</evidence>
<evidence type="ECO:0000313" key="2">
    <source>
        <dbReference type="EMBL" id="QIW12407.1"/>
    </source>
</evidence>
<reference evidence="1 3" key="1">
    <citation type="submission" date="2017-06" db="EMBL/GenBank/DDBJ databases">
        <title>Complete genome of Francisella adeliensis.</title>
        <authorList>
            <person name="Vallesi A."/>
            <person name="Sjodin A."/>
        </authorList>
    </citation>
    <scope>NUCLEOTIDE SEQUENCE [LARGE SCALE GENOMIC DNA]</scope>
    <source>
        <strain evidence="1 3">FDC440</strain>
    </source>
</reference>
<dbReference type="EMBL" id="CP021781">
    <property type="protein sequence ID" value="AXA34163.1"/>
    <property type="molecule type" value="Genomic_DNA"/>
</dbReference>
<name>A0A2Z4Y0E5_9GAMM</name>
<evidence type="ECO:0000313" key="3">
    <source>
        <dbReference type="Proteomes" id="UP000251120"/>
    </source>
</evidence>